<dbReference type="EMBL" id="JAWWNJ010000058">
    <property type="protein sequence ID" value="KAK7013784.1"/>
    <property type="molecule type" value="Genomic_DNA"/>
</dbReference>
<keyword evidence="4" id="KW-1185">Reference proteome</keyword>
<dbReference type="Gene3D" id="1.20.1280.50">
    <property type="match status" value="1"/>
</dbReference>
<protein>
    <recommendedName>
        <fullName evidence="2">F-box domain-containing protein</fullName>
    </recommendedName>
</protein>
<dbReference type="AlphaFoldDB" id="A0AAW0AKS5"/>
<dbReference type="InterPro" id="IPR001810">
    <property type="entry name" value="F-box_dom"/>
</dbReference>
<feature type="domain" description="F-box" evidence="2">
    <location>
        <begin position="97"/>
        <end position="162"/>
    </location>
</feature>
<keyword evidence="1" id="KW-0175">Coiled coil</keyword>
<sequence length="538" mass="60875">MSSPKLKMARRTGSGFTSPFLPTTAQIASIHRITRSGTLPPNPSSLQATALLAKTELGRYESEIAKLQEELDRLVSERETLLSYAASCRSVLSARQRLPNEVLVYIFEFCFPHDRYKLGQHMSREAEVCRISQYHLIQLGRVSFRWHQIAMGTPQLWSSITIDTSIWPRCGPSPQVLLQQVESSLMRSRNHALDLQADIVWRRDYGESVFQLLTKSAHRWKNVRIRSFLGPSVRSARTLGRLEKLETLELELGWKALQSLETPRLRHFRFRGTFDALPASVPWNQLETCTYDCDDGWNPATLSVLRTANDSAVFTFRLNLYQEPNEEIMVSSNIRHISFEVNSYHTDPVRELFDALTLPRLQVFEYRSPGVGVVVGSPTWSSDGFMALAHRSAFATHLIRVSMHARIADEELLGCLAVLPCLEELSVFDTFGSEYLSYSSTVVTDQFLKGLLCVPGEAPLVPKLRMLAVTTVMDFTDSVYVDVVVSRIGKIRDVDPSGVFEACIRRYPEQRKLTNKARKKLKALVDSGALLFKAVEVE</sequence>
<comment type="caution">
    <text evidence="3">The sequence shown here is derived from an EMBL/GenBank/DDBJ whole genome shotgun (WGS) entry which is preliminary data.</text>
</comment>
<accession>A0AAW0AKS5</accession>
<evidence type="ECO:0000313" key="3">
    <source>
        <dbReference type="EMBL" id="KAK7013784.1"/>
    </source>
</evidence>
<reference evidence="3 4" key="1">
    <citation type="journal article" date="2024" name="J Genomics">
        <title>Draft genome sequencing and assembly of Favolaschia claudopus CIRM-BRFM 2984 isolated from oak limbs.</title>
        <authorList>
            <person name="Navarro D."/>
            <person name="Drula E."/>
            <person name="Chaduli D."/>
            <person name="Cazenave R."/>
            <person name="Ahrendt S."/>
            <person name="Wang J."/>
            <person name="Lipzen A."/>
            <person name="Daum C."/>
            <person name="Barry K."/>
            <person name="Grigoriev I.V."/>
            <person name="Favel A."/>
            <person name="Rosso M.N."/>
            <person name="Martin F."/>
        </authorList>
    </citation>
    <scope>NUCLEOTIDE SEQUENCE [LARGE SCALE GENOMIC DNA]</scope>
    <source>
        <strain evidence="3 4">CIRM-BRFM 2984</strain>
    </source>
</reference>
<evidence type="ECO:0000256" key="1">
    <source>
        <dbReference type="SAM" id="Coils"/>
    </source>
</evidence>
<organism evidence="3 4">
    <name type="scientific">Favolaschia claudopus</name>
    <dbReference type="NCBI Taxonomy" id="2862362"/>
    <lineage>
        <taxon>Eukaryota</taxon>
        <taxon>Fungi</taxon>
        <taxon>Dikarya</taxon>
        <taxon>Basidiomycota</taxon>
        <taxon>Agaricomycotina</taxon>
        <taxon>Agaricomycetes</taxon>
        <taxon>Agaricomycetidae</taxon>
        <taxon>Agaricales</taxon>
        <taxon>Marasmiineae</taxon>
        <taxon>Mycenaceae</taxon>
        <taxon>Favolaschia</taxon>
    </lineage>
</organism>
<dbReference type="Pfam" id="PF12937">
    <property type="entry name" value="F-box-like"/>
    <property type="match status" value="1"/>
</dbReference>
<name>A0AAW0AKS5_9AGAR</name>
<proteinExistence type="predicted"/>
<feature type="coiled-coil region" evidence="1">
    <location>
        <begin position="50"/>
        <end position="84"/>
    </location>
</feature>
<gene>
    <name evidence="3" type="ORF">R3P38DRAFT_3206344</name>
</gene>
<dbReference type="Proteomes" id="UP001362999">
    <property type="component" value="Unassembled WGS sequence"/>
</dbReference>
<evidence type="ECO:0000259" key="2">
    <source>
        <dbReference type="Pfam" id="PF12937"/>
    </source>
</evidence>
<evidence type="ECO:0000313" key="4">
    <source>
        <dbReference type="Proteomes" id="UP001362999"/>
    </source>
</evidence>